<dbReference type="CDD" id="cd01647">
    <property type="entry name" value="RT_LTR"/>
    <property type="match status" value="1"/>
</dbReference>
<accession>A0A7H4LK99</accession>
<dbReference type="InterPro" id="IPR043128">
    <property type="entry name" value="Rev_trsase/Diguanyl_cyclase"/>
</dbReference>
<reference evidence="5 6" key="1">
    <citation type="submission" date="2018-05" db="EMBL/GenBank/DDBJ databases">
        <authorList>
            <person name="Thind KAUR A."/>
        </authorList>
    </citation>
    <scope>NUCLEOTIDE SEQUENCE [LARGE SCALE GENOMIC DNA]</scope>
</reference>
<dbReference type="PANTHER" id="PTHR48475">
    <property type="entry name" value="RIBONUCLEASE H"/>
    <property type="match status" value="1"/>
</dbReference>
<evidence type="ECO:0000313" key="5">
    <source>
        <dbReference type="EMBL" id="SPT19037.1"/>
    </source>
</evidence>
<evidence type="ECO:0000259" key="2">
    <source>
        <dbReference type="Pfam" id="PF00078"/>
    </source>
</evidence>
<feature type="domain" description="RNase H type-1" evidence="3">
    <location>
        <begin position="566"/>
        <end position="682"/>
    </location>
</feature>
<dbReference type="SUPFAM" id="SSF56672">
    <property type="entry name" value="DNA/RNA polymerases"/>
    <property type="match status" value="1"/>
</dbReference>
<dbReference type="CDD" id="cd09279">
    <property type="entry name" value="RNase_HI_like"/>
    <property type="match status" value="1"/>
</dbReference>
<evidence type="ECO:0000259" key="4">
    <source>
        <dbReference type="Pfam" id="PF17919"/>
    </source>
</evidence>
<dbReference type="PANTHER" id="PTHR48475:SF1">
    <property type="entry name" value="RNASE H TYPE-1 DOMAIN-CONTAINING PROTEIN"/>
    <property type="match status" value="1"/>
</dbReference>
<dbReference type="EMBL" id="LS480641">
    <property type="protein sequence ID" value="SPT19037.1"/>
    <property type="molecule type" value="Genomic_DNA"/>
</dbReference>
<dbReference type="Proteomes" id="UP000280104">
    <property type="component" value="Chromosome II"/>
</dbReference>
<dbReference type="InterPro" id="IPR002156">
    <property type="entry name" value="RNaseH_domain"/>
</dbReference>
<dbReference type="InterPro" id="IPR012337">
    <property type="entry name" value="RNaseH-like_sf"/>
</dbReference>
<name>A0A7H4LK99_WHEAT</name>
<feature type="domain" description="Reverse transcriptase" evidence="2">
    <location>
        <begin position="220"/>
        <end position="327"/>
    </location>
</feature>
<dbReference type="Pfam" id="PF13456">
    <property type="entry name" value="RVT_3"/>
    <property type="match status" value="1"/>
</dbReference>
<dbReference type="Pfam" id="PF00078">
    <property type="entry name" value="RVT_1"/>
    <property type="match status" value="1"/>
</dbReference>
<feature type="domain" description="Reverse transcriptase/retrotransposon-derived protein RNase H-like" evidence="4">
    <location>
        <begin position="392"/>
        <end position="496"/>
    </location>
</feature>
<evidence type="ECO:0000256" key="1">
    <source>
        <dbReference type="SAM" id="MobiDB-lite"/>
    </source>
</evidence>
<protein>
    <submittedName>
        <fullName evidence="5">Uncharacterized protein</fullName>
    </submittedName>
</protein>
<dbReference type="GO" id="GO:0003676">
    <property type="term" value="F:nucleic acid binding"/>
    <property type="evidence" value="ECO:0007669"/>
    <property type="project" value="InterPro"/>
</dbReference>
<organism evidence="5 6">
    <name type="scientific">Triticum aestivum</name>
    <name type="common">Wheat</name>
    <dbReference type="NCBI Taxonomy" id="4565"/>
    <lineage>
        <taxon>Eukaryota</taxon>
        <taxon>Viridiplantae</taxon>
        <taxon>Streptophyta</taxon>
        <taxon>Embryophyta</taxon>
        <taxon>Tracheophyta</taxon>
        <taxon>Spermatophyta</taxon>
        <taxon>Magnoliopsida</taxon>
        <taxon>Liliopsida</taxon>
        <taxon>Poales</taxon>
        <taxon>Poaceae</taxon>
        <taxon>BOP clade</taxon>
        <taxon>Pooideae</taxon>
        <taxon>Triticodae</taxon>
        <taxon>Triticeae</taxon>
        <taxon>Triticinae</taxon>
        <taxon>Triticum</taxon>
    </lineage>
</organism>
<dbReference type="InterPro" id="IPR000477">
    <property type="entry name" value="RT_dom"/>
</dbReference>
<dbReference type="AlphaFoldDB" id="A0A7H4LK99"/>
<dbReference type="Gene3D" id="3.10.10.10">
    <property type="entry name" value="HIV Type 1 Reverse Transcriptase, subunit A, domain 1"/>
    <property type="match status" value="1"/>
</dbReference>
<feature type="region of interest" description="Disordered" evidence="1">
    <location>
        <begin position="177"/>
        <end position="208"/>
    </location>
</feature>
<dbReference type="Gene3D" id="3.30.420.10">
    <property type="entry name" value="Ribonuclease H-like superfamily/Ribonuclease H"/>
    <property type="match status" value="1"/>
</dbReference>
<dbReference type="Gene3D" id="3.30.70.270">
    <property type="match status" value="2"/>
</dbReference>
<proteinExistence type="predicted"/>
<dbReference type="Pfam" id="PF17919">
    <property type="entry name" value="RT_RNaseH_2"/>
    <property type="match status" value="1"/>
</dbReference>
<dbReference type="SUPFAM" id="SSF53098">
    <property type="entry name" value="Ribonuclease H-like"/>
    <property type="match status" value="1"/>
</dbReference>
<gene>
    <name evidence="5" type="ORF">CAMPLR22A2D_LOCUS3651</name>
</gene>
<dbReference type="GO" id="GO:0004523">
    <property type="term" value="F:RNA-DNA hybrid ribonuclease activity"/>
    <property type="evidence" value="ECO:0007669"/>
    <property type="project" value="InterPro"/>
</dbReference>
<evidence type="ECO:0000259" key="3">
    <source>
        <dbReference type="Pfam" id="PF13456"/>
    </source>
</evidence>
<dbReference type="InterPro" id="IPR043502">
    <property type="entry name" value="DNA/RNA_pol_sf"/>
</dbReference>
<sequence length="682" mass="76772">MHWSKRPISWSQADQPEVMPSPGSYALVLDATSINILYRDTMEKLNIKMKQLMPSRTVFHGIVPGLSCSPICKIKMDVLFRDKDHFRREAVWFEVVDLESPYRALLGRPALAKLMAVPHYAYLKMKMRSSTGIITITGDYKKSSECAAASSPLADSLVIAEEKKMLDRVVAMAGKQPALSPEPKEYDAQGSFQSSKETKTIPPDPENPERFAVIGANLDSYNQIKLDPADRLKTAFITPFGAFCYLTMTFGLRNVGATFQRCMQKCLLKQLGRNAHVYVDDILVKTEKRGTLLEDLRETFANLRRFQIKLNPEKCVFGVPAGQLLGFLVSKRGIECNPVKIKAIERMEIPTKLRDVQMFTGCLASLNRFISRLGEKALPLHRLMKKSTHFKWNDQVDQCFHELKKMLTTPPVLVAPTEKEPMLLYIAATSRVVSTVIVVPRPEEGQAQLVQRPVYYLSEALSTSKQNYPHYQKMCYGVYFAAKKLKPYFQEHPITVVCTAPLAEIIGSRDASCRVAKWAIALAPYMIFYRPRTAIKSQALADFLVDWAETQYLPPAPDSTHWRMHFDGSKMRTGLGAGIVLTSPKGDKLRYTLQIDFVASNNVAGYEALIDGLRLAKELGIRRILCYGDSDLVVQQSSGDWDAKDANMASYRFLVQRISGYFEGCEFLPVPRADNEQADALA</sequence>
<dbReference type="InterPro" id="IPR041577">
    <property type="entry name" value="RT_RNaseH_2"/>
</dbReference>
<evidence type="ECO:0000313" key="6">
    <source>
        <dbReference type="Proteomes" id="UP000280104"/>
    </source>
</evidence>
<dbReference type="InterPro" id="IPR036397">
    <property type="entry name" value="RNaseH_sf"/>
</dbReference>